<dbReference type="GO" id="GO:0005829">
    <property type="term" value="C:cytosol"/>
    <property type="evidence" value="ECO:0007669"/>
    <property type="project" value="TreeGrafter"/>
</dbReference>
<comment type="subunit">
    <text evidence="1">Homodimer.</text>
</comment>
<keyword evidence="8" id="KW-1185">Reference proteome</keyword>
<organism evidence="7 8">
    <name type="scientific">Hydrocarboniclastica marina</name>
    <dbReference type="NCBI Taxonomy" id="2259620"/>
    <lineage>
        <taxon>Bacteria</taxon>
        <taxon>Pseudomonadati</taxon>
        <taxon>Pseudomonadota</taxon>
        <taxon>Gammaproteobacteria</taxon>
        <taxon>Alteromonadales</taxon>
        <taxon>Alteromonadaceae</taxon>
        <taxon>Hydrocarboniclastica</taxon>
    </lineage>
</organism>
<dbReference type="PANTHER" id="PTHR42918:SF6">
    <property type="entry name" value="ELONGATION FACTOR P--(R)-BETA-LYSINE LIGASE"/>
    <property type="match status" value="1"/>
</dbReference>
<feature type="domain" description="Aminoacyl-transfer RNA synthetases class-II family profile" evidence="6">
    <location>
        <begin position="23"/>
        <end position="324"/>
    </location>
</feature>
<dbReference type="Proteomes" id="UP000298049">
    <property type="component" value="Chromosome"/>
</dbReference>
<keyword evidence="3" id="KW-0547">Nucleotide-binding</keyword>
<evidence type="ECO:0000259" key="6">
    <source>
        <dbReference type="PROSITE" id="PS50862"/>
    </source>
</evidence>
<dbReference type="InterPro" id="IPR004525">
    <property type="entry name" value="EpmA"/>
</dbReference>
<name>A0A4V1D8W7_9ALTE</name>
<gene>
    <name evidence="7" type="ORF">soil367_12195</name>
</gene>
<keyword evidence="4" id="KW-0067">ATP-binding</keyword>
<dbReference type="InterPro" id="IPR006195">
    <property type="entry name" value="aa-tRNA-synth_II"/>
</dbReference>
<dbReference type="PANTHER" id="PTHR42918">
    <property type="entry name" value="LYSYL-TRNA SYNTHETASE"/>
    <property type="match status" value="1"/>
</dbReference>
<dbReference type="KEGG" id="hmi:soil367_12195"/>
<reference evidence="7 8" key="1">
    <citation type="submission" date="2018-07" db="EMBL/GenBank/DDBJ databases">
        <title>Marsedoiliclastica nanhaica gen. nov. sp. nov., a novel marine hydrocarbonoclastic bacterium isolated from an in-situ enriched hydrocarbon-degrading consortium in deep-sea sediment.</title>
        <authorList>
            <person name="Dong C."/>
            <person name="Ma T."/>
            <person name="Liu R."/>
            <person name="Shao Z."/>
        </authorList>
    </citation>
    <scope>NUCLEOTIDE SEQUENCE [LARGE SCALE GENOMIC DNA]</scope>
    <source>
        <strain evidence="8">soil36-7</strain>
    </source>
</reference>
<dbReference type="NCBIfam" id="NF006828">
    <property type="entry name" value="PRK09350.1"/>
    <property type="match status" value="1"/>
</dbReference>
<evidence type="ECO:0000313" key="8">
    <source>
        <dbReference type="Proteomes" id="UP000298049"/>
    </source>
</evidence>
<proteinExistence type="predicted"/>
<dbReference type="GO" id="GO:0000049">
    <property type="term" value="F:tRNA binding"/>
    <property type="evidence" value="ECO:0007669"/>
    <property type="project" value="TreeGrafter"/>
</dbReference>
<dbReference type="GO" id="GO:0004824">
    <property type="term" value="F:lysine-tRNA ligase activity"/>
    <property type="evidence" value="ECO:0007669"/>
    <property type="project" value="InterPro"/>
</dbReference>
<evidence type="ECO:0000256" key="1">
    <source>
        <dbReference type="ARBA" id="ARBA00011738"/>
    </source>
</evidence>
<dbReference type="AlphaFoldDB" id="A0A4V1D8W7"/>
<dbReference type="Pfam" id="PF00152">
    <property type="entry name" value="tRNA-synt_2"/>
    <property type="match status" value="1"/>
</dbReference>
<evidence type="ECO:0000256" key="4">
    <source>
        <dbReference type="ARBA" id="ARBA00022840"/>
    </source>
</evidence>
<dbReference type="PROSITE" id="PS50862">
    <property type="entry name" value="AA_TRNA_LIGASE_II"/>
    <property type="match status" value="1"/>
</dbReference>
<sequence length="328" mass="36227">MSDRTVPPVSWQPACPHTALKARAELLSCVREFFRLRGVLEVETPILAPFGVTDSNVEGVSADWPLEGAGQPRRGFLQTSPEYHMKRLLAAGSGSIFQIFRAFRAGERGRRHNPEFSLLEWYRIDFDHQDLMEEVAELVCGYLECPVPVRLSYRQLFSDYLGLDPFLCSDAALAAAVANETDLAPAGLGRDQALDALISLAIEPRLRQAPPTFVYGFPASQAALARTESHDGITQAHRFELYVQGIELCNGYWELSDVVEQQRRFAADNETRRQAGLEERLADPMVLAALAAGLPDCAGVALGLDRLLMLRLGAASLDEVLAFPLERT</sequence>
<dbReference type="InterPro" id="IPR045864">
    <property type="entry name" value="aa-tRNA-synth_II/BPL/LPL"/>
</dbReference>
<dbReference type="RefSeq" id="WP_136549336.1">
    <property type="nucleotide sequence ID" value="NZ_CP031093.1"/>
</dbReference>
<evidence type="ECO:0000256" key="5">
    <source>
        <dbReference type="ARBA" id="ARBA00052794"/>
    </source>
</evidence>
<dbReference type="InterPro" id="IPR004364">
    <property type="entry name" value="Aa-tRNA-synt_II"/>
</dbReference>
<evidence type="ECO:0000313" key="7">
    <source>
        <dbReference type="EMBL" id="QCF26630.1"/>
    </source>
</evidence>
<dbReference type="EMBL" id="CP031093">
    <property type="protein sequence ID" value="QCF26630.1"/>
    <property type="molecule type" value="Genomic_DNA"/>
</dbReference>
<evidence type="ECO:0000256" key="2">
    <source>
        <dbReference type="ARBA" id="ARBA00022598"/>
    </source>
</evidence>
<evidence type="ECO:0000256" key="3">
    <source>
        <dbReference type="ARBA" id="ARBA00022741"/>
    </source>
</evidence>
<accession>A0A4V1D8W7</accession>
<dbReference type="OrthoDB" id="9802326at2"/>
<keyword evidence="2" id="KW-0436">Ligase</keyword>
<comment type="catalytic activity">
    <reaction evidence="5">
        <text>D-beta-lysine + L-lysyl-[protein] + ATP = N(6)-((3R)-3,6-diaminohexanoyl)-L-lysyl-[protein] + AMP + diphosphate + H(+)</text>
        <dbReference type="Rhea" id="RHEA:83435"/>
        <dbReference type="Rhea" id="RHEA-COMP:9752"/>
        <dbReference type="Rhea" id="RHEA-COMP:20131"/>
        <dbReference type="ChEBI" id="CHEBI:15378"/>
        <dbReference type="ChEBI" id="CHEBI:29969"/>
        <dbReference type="ChEBI" id="CHEBI:30616"/>
        <dbReference type="ChEBI" id="CHEBI:33019"/>
        <dbReference type="ChEBI" id="CHEBI:84138"/>
        <dbReference type="ChEBI" id="CHEBI:156053"/>
        <dbReference type="ChEBI" id="CHEBI:456215"/>
    </reaction>
    <physiologicalReaction direction="left-to-right" evidence="5">
        <dbReference type="Rhea" id="RHEA:83436"/>
    </physiologicalReaction>
</comment>
<dbReference type="Gene3D" id="3.30.930.10">
    <property type="entry name" value="Bira Bifunctional Protein, Domain 2"/>
    <property type="match status" value="1"/>
</dbReference>
<dbReference type="FunFam" id="3.30.930.10:FF:000017">
    <property type="entry name" value="Elongation factor P--(R)-beta-lysine ligase"/>
    <property type="match status" value="1"/>
</dbReference>
<dbReference type="GO" id="GO:0006430">
    <property type="term" value="P:lysyl-tRNA aminoacylation"/>
    <property type="evidence" value="ECO:0007669"/>
    <property type="project" value="InterPro"/>
</dbReference>
<protein>
    <submittedName>
        <fullName evidence="7">EF-P lysine aminoacylase GenX</fullName>
    </submittedName>
</protein>
<dbReference type="SUPFAM" id="SSF55681">
    <property type="entry name" value="Class II aaRS and biotin synthetases"/>
    <property type="match status" value="1"/>
</dbReference>
<dbReference type="GO" id="GO:0005524">
    <property type="term" value="F:ATP binding"/>
    <property type="evidence" value="ECO:0007669"/>
    <property type="project" value="UniProtKB-KW"/>
</dbReference>
<dbReference type="NCBIfam" id="TIGR00462">
    <property type="entry name" value="genX"/>
    <property type="match status" value="1"/>
</dbReference>